<protein>
    <recommendedName>
        <fullName evidence="1">W2 domain-containing protein</fullName>
    </recommendedName>
</protein>
<gene>
    <name evidence="2" type="ORF">RRG08_049092</name>
</gene>
<name>A0AAE0YLH0_9GAST</name>
<feature type="non-terminal residue" evidence="2">
    <location>
        <position position="1"/>
    </location>
</feature>
<evidence type="ECO:0000313" key="2">
    <source>
        <dbReference type="EMBL" id="KAK3749939.1"/>
    </source>
</evidence>
<keyword evidence="3" id="KW-1185">Reference proteome</keyword>
<feature type="domain" description="W2" evidence="1">
    <location>
        <begin position="1"/>
        <end position="56"/>
    </location>
</feature>
<proteinExistence type="predicted"/>
<accession>A0AAE0YLH0</accession>
<dbReference type="InterPro" id="IPR003307">
    <property type="entry name" value="W2_domain"/>
</dbReference>
<dbReference type="AlphaFoldDB" id="A0AAE0YLH0"/>
<dbReference type="EMBL" id="JAWDGP010005918">
    <property type="protein sequence ID" value="KAK3749939.1"/>
    <property type="molecule type" value="Genomic_DNA"/>
</dbReference>
<evidence type="ECO:0000313" key="3">
    <source>
        <dbReference type="Proteomes" id="UP001283361"/>
    </source>
</evidence>
<sequence length="56" mass="6506">VITDLFDTLYNEEVISEEAFKQWEGSSEEPDGKGTCCKQLTQFFAWLRENEEPETS</sequence>
<dbReference type="Pfam" id="PF02020">
    <property type="entry name" value="W2"/>
    <property type="match status" value="1"/>
</dbReference>
<dbReference type="Gene3D" id="1.25.40.180">
    <property type="match status" value="1"/>
</dbReference>
<comment type="caution">
    <text evidence="2">The sequence shown here is derived from an EMBL/GenBank/DDBJ whole genome shotgun (WGS) entry which is preliminary data.</text>
</comment>
<reference evidence="2" key="1">
    <citation type="journal article" date="2023" name="G3 (Bethesda)">
        <title>A reference genome for the long-term kleptoplast-retaining sea slug Elysia crispata morphotype clarki.</title>
        <authorList>
            <person name="Eastman K.E."/>
            <person name="Pendleton A.L."/>
            <person name="Shaikh M.A."/>
            <person name="Suttiyut T."/>
            <person name="Ogas R."/>
            <person name="Tomko P."/>
            <person name="Gavelis G."/>
            <person name="Widhalm J.R."/>
            <person name="Wisecaver J.H."/>
        </authorList>
    </citation>
    <scope>NUCLEOTIDE SEQUENCE</scope>
    <source>
        <strain evidence="2">ECLA1</strain>
    </source>
</reference>
<organism evidence="2 3">
    <name type="scientific">Elysia crispata</name>
    <name type="common">lettuce slug</name>
    <dbReference type="NCBI Taxonomy" id="231223"/>
    <lineage>
        <taxon>Eukaryota</taxon>
        <taxon>Metazoa</taxon>
        <taxon>Spiralia</taxon>
        <taxon>Lophotrochozoa</taxon>
        <taxon>Mollusca</taxon>
        <taxon>Gastropoda</taxon>
        <taxon>Heterobranchia</taxon>
        <taxon>Euthyneura</taxon>
        <taxon>Panpulmonata</taxon>
        <taxon>Sacoglossa</taxon>
        <taxon>Placobranchoidea</taxon>
        <taxon>Plakobranchidae</taxon>
        <taxon>Elysia</taxon>
    </lineage>
</organism>
<dbReference type="SUPFAM" id="SSF48371">
    <property type="entry name" value="ARM repeat"/>
    <property type="match status" value="1"/>
</dbReference>
<evidence type="ECO:0000259" key="1">
    <source>
        <dbReference type="PROSITE" id="PS51363"/>
    </source>
</evidence>
<dbReference type="PROSITE" id="PS51363">
    <property type="entry name" value="W2"/>
    <property type="match status" value="1"/>
</dbReference>
<dbReference type="InterPro" id="IPR016024">
    <property type="entry name" value="ARM-type_fold"/>
</dbReference>
<dbReference type="Proteomes" id="UP001283361">
    <property type="component" value="Unassembled WGS sequence"/>
</dbReference>